<evidence type="ECO:0000313" key="11">
    <source>
        <dbReference type="EMBL" id="KAF7837039.1"/>
    </source>
</evidence>
<evidence type="ECO:0000256" key="9">
    <source>
        <dbReference type="RuleBase" id="RU361169"/>
    </source>
</evidence>
<feature type="signal peptide" evidence="10">
    <location>
        <begin position="1"/>
        <end position="25"/>
    </location>
</feature>
<dbReference type="AlphaFoldDB" id="A0A834X309"/>
<evidence type="ECO:0000256" key="1">
    <source>
        <dbReference type="ARBA" id="ARBA00004191"/>
    </source>
</evidence>
<evidence type="ECO:0000256" key="6">
    <source>
        <dbReference type="ARBA" id="ARBA00023295"/>
    </source>
</evidence>
<comment type="subcellular location">
    <subcellularLocation>
        <location evidence="1">Secreted</location>
        <location evidence="1">Cell wall</location>
    </subcellularLocation>
</comment>
<dbReference type="EMBL" id="JAAIUW010000003">
    <property type="protein sequence ID" value="KAF7837039.1"/>
    <property type="molecule type" value="Genomic_DNA"/>
</dbReference>
<name>A0A834X309_9FABA</name>
<reference evidence="11" key="1">
    <citation type="submission" date="2020-09" db="EMBL/GenBank/DDBJ databases">
        <title>Genome-Enabled Discovery of Anthraquinone Biosynthesis in Senna tora.</title>
        <authorList>
            <person name="Kang S.-H."/>
            <person name="Pandey R.P."/>
            <person name="Lee C.-M."/>
            <person name="Sim J.-S."/>
            <person name="Jeong J.-T."/>
            <person name="Choi B.-S."/>
            <person name="Jung M."/>
            <person name="Ginzburg D."/>
            <person name="Zhao K."/>
            <person name="Won S.Y."/>
            <person name="Oh T.-J."/>
            <person name="Yu Y."/>
            <person name="Kim N.-H."/>
            <person name="Lee O.R."/>
            <person name="Lee T.-H."/>
            <person name="Bashyal P."/>
            <person name="Kim T.-S."/>
            <person name="Lee W.-H."/>
            <person name="Kawkins C."/>
            <person name="Kim C.-K."/>
            <person name="Kim J.S."/>
            <person name="Ahn B.O."/>
            <person name="Rhee S.Y."/>
            <person name="Sohng J.K."/>
        </authorList>
    </citation>
    <scope>NUCLEOTIDE SEQUENCE</scope>
    <source>
        <tissue evidence="11">Leaf</tissue>
    </source>
</reference>
<dbReference type="PANTHER" id="PTHR31375">
    <property type="match status" value="1"/>
</dbReference>
<evidence type="ECO:0000313" key="12">
    <source>
        <dbReference type="Proteomes" id="UP000634136"/>
    </source>
</evidence>
<keyword evidence="4" id="KW-0964">Secreted</keyword>
<sequence>MQLSENMQGLFAILFLCFVTSPCLCARTLTTQANPTFNILNFGAKGNGQDDDSQAFLKAWGAVCNATQGIPTLFIPKGKTFMLQPLVFQGPCKPSTINFKIEGTITAPRSVNAWKWPDSHRDSWIQFSYINGLSITGRSLIDGQGAPWWDCFAKSRCERPMALSFHSCENLQLSGVTQINSPGGHVKVYASNGTRISDMHLVSPKDSPNTDGLHISASSNVAVENSTTEVGDDCIAILGGTSFVNISGIYCGPGHGISIGSLGGNGVHATVEEIHVKNCTFTRSSSGARIKTREGGSGYVRKITYEDIVLVEVQSPILIVQNYGSLLPIDAGQAVKVSDITYRNFRGTASFDSAIQLICDKVIGCSNVVLDQIQITSSVPGKKTNATCLNAHGTSSSSNVPQIPCLLK</sequence>
<feature type="chain" id="PRO_5032506680" evidence="10">
    <location>
        <begin position="26"/>
        <end position="408"/>
    </location>
</feature>
<organism evidence="11 12">
    <name type="scientific">Senna tora</name>
    <dbReference type="NCBI Taxonomy" id="362788"/>
    <lineage>
        <taxon>Eukaryota</taxon>
        <taxon>Viridiplantae</taxon>
        <taxon>Streptophyta</taxon>
        <taxon>Embryophyta</taxon>
        <taxon>Tracheophyta</taxon>
        <taxon>Spermatophyta</taxon>
        <taxon>Magnoliopsida</taxon>
        <taxon>eudicotyledons</taxon>
        <taxon>Gunneridae</taxon>
        <taxon>Pentapetalae</taxon>
        <taxon>rosids</taxon>
        <taxon>fabids</taxon>
        <taxon>Fabales</taxon>
        <taxon>Fabaceae</taxon>
        <taxon>Caesalpinioideae</taxon>
        <taxon>Cassia clade</taxon>
        <taxon>Senna</taxon>
    </lineage>
</organism>
<comment type="caution">
    <text evidence="11">The sequence shown here is derived from an EMBL/GenBank/DDBJ whole genome shotgun (WGS) entry which is preliminary data.</text>
</comment>
<keyword evidence="7" id="KW-0961">Cell wall biogenesis/degradation</keyword>
<dbReference type="Pfam" id="PF00295">
    <property type="entry name" value="Glyco_hydro_28"/>
    <property type="match status" value="1"/>
</dbReference>
<accession>A0A834X309</accession>
<dbReference type="Gene3D" id="2.160.20.10">
    <property type="entry name" value="Single-stranded right-handed beta-helix, Pectin lyase-like"/>
    <property type="match status" value="1"/>
</dbReference>
<evidence type="ECO:0000256" key="5">
    <source>
        <dbReference type="ARBA" id="ARBA00022801"/>
    </source>
</evidence>
<comment type="similarity">
    <text evidence="2 9">Belongs to the glycosyl hydrolase 28 family.</text>
</comment>
<evidence type="ECO:0000256" key="10">
    <source>
        <dbReference type="SAM" id="SignalP"/>
    </source>
</evidence>
<keyword evidence="3" id="KW-0134">Cell wall</keyword>
<evidence type="ECO:0000256" key="4">
    <source>
        <dbReference type="ARBA" id="ARBA00022525"/>
    </source>
</evidence>
<dbReference type="InterPro" id="IPR012334">
    <property type="entry name" value="Pectin_lyas_fold"/>
</dbReference>
<keyword evidence="5 9" id="KW-0378">Hydrolase</keyword>
<keyword evidence="10" id="KW-0732">Signal</keyword>
<evidence type="ECO:0000256" key="3">
    <source>
        <dbReference type="ARBA" id="ARBA00022512"/>
    </source>
</evidence>
<evidence type="ECO:0000256" key="8">
    <source>
        <dbReference type="PROSITE-ProRule" id="PRU10052"/>
    </source>
</evidence>
<evidence type="ECO:0000256" key="7">
    <source>
        <dbReference type="ARBA" id="ARBA00023316"/>
    </source>
</evidence>
<dbReference type="GO" id="GO:0005975">
    <property type="term" value="P:carbohydrate metabolic process"/>
    <property type="evidence" value="ECO:0007669"/>
    <property type="project" value="InterPro"/>
</dbReference>
<keyword evidence="6 9" id="KW-0326">Glycosidase</keyword>
<dbReference type="GO" id="GO:0004650">
    <property type="term" value="F:polygalacturonase activity"/>
    <property type="evidence" value="ECO:0007669"/>
    <property type="project" value="InterPro"/>
</dbReference>
<dbReference type="InterPro" id="IPR000743">
    <property type="entry name" value="Glyco_hydro_28"/>
</dbReference>
<proteinExistence type="inferred from homology"/>
<dbReference type="PROSITE" id="PS00502">
    <property type="entry name" value="POLYGALACTURONASE"/>
    <property type="match status" value="1"/>
</dbReference>
<dbReference type="OrthoDB" id="187139at2759"/>
<protein>
    <submittedName>
        <fullName evidence="11">Putative polygalacturonase</fullName>
    </submittedName>
</protein>
<feature type="active site" evidence="8">
    <location>
        <position position="255"/>
    </location>
</feature>
<dbReference type="SUPFAM" id="SSF51126">
    <property type="entry name" value="Pectin lyase-like"/>
    <property type="match status" value="1"/>
</dbReference>
<gene>
    <name evidence="11" type="ORF">G2W53_005521</name>
</gene>
<dbReference type="GO" id="GO:0071555">
    <property type="term" value="P:cell wall organization"/>
    <property type="evidence" value="ECO:0007669"/>
    <property type="project" value="UniProtKB-KW"/>
</dbReference>
<evidence type="ECO:0000256" key="2">
    <source>
        <dbReference type="ARBA" id="ARBA00008834"/>
    </source>
</evidence>
<keyword evidence="12" id="KW-1185">Reference proteome</keyword>
<dbReference type="Proteomes" id="UP000634136">
    <property type="component" value="Unassembled WGS sequence"/>
</dbReference>
<dbReference type="InterPro" id="IPR011050">
    <property type="entry name" value="Pectin_lyase_fold/virulence"/>
</dbReference>